<evidence type="ECO:0000256" key="1">
    <source>
        <dbReference type="SAM" id="Phobius"/>
    </source>
</evidence>
<feature type="transmembrane region" description="Helical" evidence="1">
    <location>
        <begin position="62"/>
        <end position="84"/>
    </location>
</feature>
<accession>A0A0L6VBR7</accession>
<gene>
    <name evidence="2" type="ORF">VP01_1987g3</name>
</gene>
<reference evidence="2 3" key="1">
    <citation type="submission" date="2015-08" db="EMBL/GenBank/DDBJ databases">
        <title>Next Generation Sequencing and Analysis of the Genome of Puccinia sorghi L Schw, the Causal Agent of Maize Common Rust.</title>
        <authorList>
            <person name="Rochi L."/>
            <person name="Burguener G."/>
            <person name="Darino M."/>
            <person name="Turjanski A."/>
            <person name="Kreff E."/>
            <person name="Dieguez M.J."/>
            <person name="Sacco F."/>
        </authorList>
    </citation>
    <scope>NUCLEOTIDE SEQUENCE [LARGE SCALE GENOMIC DNA]</scope>
    <source>
        <strain evidence="2 3">RO10H11247</strain>
    </source>
</reference>
<keyword evidence="1" id="KW-1133">Transmembrane helix</keyword>
<dbReference type="VEuPathDB" id="FungiDB:VP01_1987g3"/>
<evidence type="ECO:0000313" key="3">
    <source>
        <dbReference type="Proteomes" id="UP000037035"/>
    </source>
</evidence>
<keyword evidence="1" id="KW-0472">Membrane</keyword>
<keyword evidence="1" id="KW-0812">Transmembrane</keyword>
<dbReference type="AlphaFoldDB" id="A0A0L6VBR7"/>
<proteinExistence type="predicted"/>
<feature type="transmembrane region" description="Helical" evidence="1">
    <location>
        <begin position="189"/>
        <end position="208"/>
    </location>
</feature>
<dbReference type="EMBL" id="LAVV01006822">
    <property type="protein sequence ID" value="KNZ58159.1"/>
    <property type="molecule type" value="Genomic_DNA"/>
</dbReference>
<feature type="transmembrane region" description="Helical" evidence="1">
    <location>
        <begin position="253"/>
        <end position="271"/>
    </location>
</feature>
<keyword evidence="3" id="KW-1185">Reference proteome</keyword>
<feature type="transmembrane region" description="Helical" evidence="1">
    <location>
        <begin position="229"/>
        <end position="247"/>
    </location>
</feature>
<dbReference type="Proteomes" id="UP000037035">
    <property type="component" value="Unassembled WGS sequence"/>
</dbReference>
<organism evidence="2 3">
    <name type="scientific">Puccinia sorghi</name>
    <dbReference type="NCBI Taxonomy" id="27349"/>
    <lineage>
        <taxon>Eukaryota</taxon>
        <taxon>Fungi</taxon>
        <taxon>Dikarya</taxon>
        <taxon>Basidiomycota</taxon>
        <taxon>Pucciniomycotina</taxon>
        <taxon>Pucciniomycetes</taxon>
        <taxon>Pucciniales</taxon>
        <taxon>Pucciniaceae</taxon>
        <taxon>Puccinia</taxon>
    </lineage>
</organism>
<comment type="caution">
    <text evidence="2">The sequence shown here is derived from an EMBL/GenBank/DDBJ whole genome shotgun (WGS) entry which is preliminary data.</text>
</comment>
<evidence type="ECO:0000313" key="2">
    <source>
        <dbReference type="EMBL" id="KNZ58159.1"/>
    </source>
</evidence>
<sequence length="326" mass="36729">MRSLKVLSMRGKTKVVIILKTCHILFQILLNKSLKHVHSQLHLNNHHVINVCQLVTQLSDPIIIPSSLILLLSCFCLFSFSLILCSYCPSSKYSVPLLLPNTVPCQPLGTTQTTQVNSQRRGGGGNFTMCKLMSCIIDCVRNKKTSGTKRQARETASCRLQPYVRMSDIRDKTRLTCGCQVWPEIEVQAPVGALVVCLVIIIVLHAQVSIQGLSYRGAGFQDISSTFSFLRGVYGSYILFTLFYIYFSLQKTFFVMFFWLLFFVCIVINKCKKKNVTLQKKLDQLPAVDMQKAPAKLSSKLHLFEYVNVLAQSLCSMHSDCASKLH</sequence>
<protein>
    <submittedName>
        <fullName evidence="2">Uncharacterized protein</fullName>
    </submittedName>
</protein>
<name>A0A0L6VBR7_9BASI</name>